<gene>
    <name evidence="1" type="ORF">P5673_007536</name>
</gene>
<reference evidence="1" key="2">
    <citation type="journal article" date="2023" name="Science">
        <title>Genomic signatures of disease resistance in endangered staghorn corals.</title>
        <authorList>
            <person name="Vollmer S.V."/>
            <person name="Selwyn J.D."/>
            <person name="Despard B.A."/>
            <person name="Roesel C.L."/>
        </authorList>
    </citation>
    <scope>NUCLEOTIDE SEQUENCE</scope>
    <source>
        <strain evidence="1">K2</strain>
    </source>
</reference>
<dbReference type="EMBL" id="JARQWQ010000012">
    <property type="protein sequence ID" value="KAK2568484.1"/>
    <property type="molecule type" value="Genomic_DNA"/>
</dbReference>
<protein>
    <submittedName>
        <fullName evidence="1">Uncharacterized protein</fullName>
    </submittedName>
</protein>
<keyword evidence="2" id="KW-1185">Reference proteome</keyword>
<evidence type="ECO:0000313" key="1">
    <source>
        <dbReference type="EMBL" id="KAK2568484.1"/>
    </source>
</evidence>
<organism evidence="1 2">
    <name type="scientific">Acropora cervicornis</name>
    <name type="common">Staghorn coral</name>
    <dbReference type="NCBI Taxonomy" id="6130"/>
    <lineage>
        <taxon>Eukaryota</taxon>
        <taxon>Metazoa</taxon>
        <taxon>Cnidaria</taxon>
        <taxon>Anthozoa</taxon>
        <taxon>Hexacorallia</taxon>
        <taxon>Scleractinia</taxon>
        <taxon>Astrocoeniina</taxon>
        <taxon>Acroporidae</taxon>
        <taxon>Acropora</taxon>
    </lineage>
</organism>
<accession>A0AAD9QVX4</accession>
<dbReference type="AlphaFoldDB" id="A0AAD9QVX4"/>
<dbReference type="Proteomes" id="UP001249851">
    <property type="component" value="Unassembled WGS sequence"/>
</dbReference>
<reference evidence="1" key="1">
    <citation type="journal article" date="2023" name="G3 (Bethesda)">
        <title>Whole genome assembly and annotation of the endangered Caribbean coral Acropora cervicornis.</title>
        <authorList>
            <person name="Selwyn J.D."/>
            <person name="Vollmer S.V."/>
        </authorList>
    </citation>
    <scope>NUCLEOTIDE SEQUENCE</scope>
    <source>
        <strain evidence="1">K2</strain>
    </source>
</reference>
<name>A0AAD9QVX4_ACRCE</name>
<proteinExistence type="predicted"/>
<evidence type="ECO:0000313" key="2">
    <source>
        <dbReference type="Proteomes" id="UP001249851"/>
    </source>
</evidence>
<sequence>MAEINAETRRQHLRNQLFRVLKLPPEDSASVPYRCCKVDSVLRVYISEIAEIPLGLKSGKRVAPPYPWGSSYLVGLLSTAGVDTD</sequence>
<comment type="caution">
    <text evidence="1">The sequence shown here is derived from an EMBL/GenBank/DDBJ whole genome shotgun (WGS) entry which is preliminary data.</text>
</comment>